<sequence>MQFNEILKKRCSIRAYKNVEITEQVLHEILNAAISAPSAGNLQAYEMYIVTDKNIRQKLAAASWQQNFIVEAPVNIIFCANLQLSAEKYSKRGSELYSIQDATIAAAYLQLAAVEVGLATVWVGAFNEKEVKAIMNFPPHLKPVAIIPVGYPNEEPSPTPRRSFNDIVHESSKGKK</sequence>
<feature type="compositionally biased region" description="Basic and acidic residues" evidence="6">
    <location>
        <begin position="163"/>
        <end position="176"/>
    </location>
</feature>
<dbReference type="InterPro" id="IPR029479">
    <property type="entry name" value="Nitroreductase"/>
</dbReference>
<dbReference type="PANTHER" id="PTHR43673:SF2">
    <property type="entry name" value="NITROREDUCTASE"/>
    <property type="match status" value="1"/>
</dbReference>
<accession>A0A1F5VTQ2</accession>
<dbReference type="STRING" id="1817863.A2Y62_21925"/>
<protein>
    <recommendedName>
        <fullName evidence="7">Nitroreductase domain-containing protein</fullName>
    </recommendedName>
</protein>
<name>A0A1F5VTQ2_9BACT</name>
<dbReference type="EMBL" id="MFGW01000080">
    <property type="protein sequence ID" value="OGF66864.1"/>
    <property type="molecule type" value="Genomic_DNA"/>
</dbReference>
<feature type="domain" description="Nitroreductase" evidence="7">
    <location>
        <begin position="7"/>
        <end position="73"/>
    </location>
</feature>
<evidence type="ECO:0000259" key="7">
    <source>
        <dbReference type="Pfam" id="PF00881"/>
    </source>
</evidence>
<evidence type="ECO:0000256" key="2">
    <source>
        <dbReference type="ARBA" id="ARBA00007118"/>
    </source>
</evidence>
<dbReference type="InterPro" id="IPR000415">
    <property type="entry name" value="Nitroreductase-like"/>
</dbReference>
<organism evidence="8 9">
    <name type="scientific">Candidatus Fischerbacteria bacterium RBG_13_37_8</name>
    <dbReference type="NCBI Taxonomy" id="1817863"/>
    <lineage>
        <taxon>Bacteria</taxon>
        <taxon>Candidatus Fischeribacteriota</taxon>
    </lineage>
</organism>
<reference evidence="8 9" key="1">
    <citation type="journal article" date="2016" name="Nat. Commun.">
        <title>Thousands of microbial genomes shed light on interconnected biogeochemical processes in an aquifer system.</title>
        <authorList>
            <person name="Anantharaman K."/>
            <person name="Brown C.T."/>
            <person name="Hug L.A."/>
            <person name="Sharon I."/>
            <person name="Castelle C.J."/>
            <person name="Probst A.J."/>
            <person name="Thomas B.C."/>
            <person name="Singh A."/>
            <person name="Wilkins M.J."/>
            <person name="Karaoz U."/>
            <person name="Brodie E.L."/>
            <person name="Williams K.H."/>
            <person name="Hubbard S.S."/>
            <person name="Banfield J.F."/>
        </authorList>
    </citation>
    <scope>NUCLEOTIDE SEQUENCE [LARGE SCALE GENOMIC DNA]</scope>
</reference>
<dbReference type="AlphaFoldDB" id="A0A1F5VTQ2"/>
<evidence type="ECO:0000256" key="3">
    <source>
        <dbReference type="ARBA" id="ARBA00022630"/>
    </source>
</evidence>
<keyword evidence="5" id="KW-0560">Oxidoreductase</keyword>
<comment type="caution">
    <text evidence="8">The sequence shown here is derived from an EMBL/GenBank/DDBJ whole genome shotgun (WGS) entry which is preliminary data.</text>
</comment>
<dbReference type="SUPFAM" id="SSF55469">
    <property type="entry name" value="FMN-dependent nitroreductase-like"/>
    <property type="match status" value="1"/>
</dbReference>
<dbReference type="Gene3D" id="3.40.109.10">
    <property type="entry name" value="NADH Oxidase"/>
    <property type="match status" value="1"/>
</dbReference>
<evidence type="ECO:0000256" key="6">
    <source>
        <dbReference type="SAM" id="MobiDB-lite"/>
    </source>
</evidence>
<proteinExistence type="inferred from homology"/>
<dbReference type="Pfam" id="PF00881">
    <property type="entry name" value="Nitroreductase"/>
    <property type="match status" value="1"/>
</dbReference>
<keyword evidence="3" id="KW-0285">Flavoprotein</keyword>
<dbReference type="Proteomes" id="UP000178943">
    <property type="component" value="Unassembled WGS sequence"/>
</dbReference>
<comment type="cofactor">
    <cofactor evidence="1">
        <name>FMN</name>
        <dbReference type="ChEBI" id="CHEBI:58210"/>
    </cofactor>
</comment>
<keyword evidence="4" id="KW-0288">FMN</keyword>
<feature type="region of interest" description="Disordered" evidence="6">
    <location>
        <begin position="155"/>
        <end position="176"/>
    </location>
</feature>
<dbReference type="GO" id="GO:0016491">
    <property type="term" value="F:oxidoreductase activity"/>
    <property type="evidence" value="ECO:0007669"/>
    <property type="project" value="UniProtKB-KW"/>
</dbReference>
<evidence type="ECO:0000256" key="4">
    <source>
        <dbReference type="ARBA" id="ARBA00022643"/>
    </source>
</evidence>
<evidence type="ECO:0000313" key="8">
    <source>
        <dbReference type="EMBL" id="OGF66864.1"/>
    </source>
</evidence>
<comment type="similarity">
    <text evidence="2">Belongs to the nitroreductase family.</text>
</comment>
<gene>
    <name evidence="8" type="ORF">A2Y62_21925</name>
</gene>
<evidence type="ECO:0000256" key="5">
    <source>
        <dbReference type="ARBA" id="ARBA00023002"/>
    </source>
</evidence>
<dbReference type="PANTHER" id="PTHR43673">
    <property type="entry name" value="NAD(P)H NITROREDUCTASE YDGI-RELATED"/>
    <property type="match status" value="1"/>
</dbReference>
<evidence type="ECO:0000313" key="9">
    <source>
        <dbReference type="Proteomes" id="UP000178943"/>
    </source>
</evidence>
<evidence type="ECO:0000256" key="1">
    <source>
        <dbReference type="ARBA" id="ARBA00001917"/>
    </source>
</evidence>